<dbReference type="AlphaFoldDB" id="B9EXZ0"/>
<feature type="region of interest" description="Disordered" evidence="1">
    <location>
        <begin position="1"/>
        <end position="22"/>
    </location>
</feature>
<protein>
    <submittedName>
        <fullName evidence="2">Uncharacterized protein</fullName>
    </submittedName>
</protein>
<name>B9EXZ0_ORYSJ</name>
<accession>B9EXZ0</accession>
<dbReference type="EMBL" id="CM000138">
    <property type="protein sequence ID" value="EEE54953.1"/>
    <property type="molecule type" value="Genomic_DNA"/>
</dbReference>
<evidence type="ECO:0000313" key="2">
    <source>
        <dbReference type="EMBL" id="EEE54953.1"/>
    </source>
</evidence>
<evidence type="ECO:0000256" key="1">
    <source>
        <dbReference type="SAM" id="MobiDB-lite"/>
    </source>
</evidence>
<feature type="compositionally biased region" description="Basic and acidic residues" evidence="1">
    <location>
        <begin position="1"/>
        <end position="19"/>
    </location>
</feature>
<feature type="region of interest" description="Disordered" evidence="1">
    <location>
        <begin position="79"/>
        <end position="160"/>
    </location>
</feature>
<feature type="compositionally biased region" description="Basic and acidic residues" evidence="1">
    <location>
        <begin position="146"/>
        <end position="160"/>
    </location>
</feature>
<reference evidence="2" key="1">
    <citation type="journal article" date="2005" name="PLoS Biol.">
        <title>The genomes of Oryza sativa: a history of duplications.</title>
        <authorList>
            <person name="Yu J."/>
            <person name="Wang J."/>
            <person name="Lin W."/>
            <person name="Li S."/>
            <person name="Li H."/>
            <person name="Zhou J."/>
            <person name="Ni P."/>
            <person name="Dong W."/>
            <person name="Hu S."/>
            <person name="Zeng C."/>
            <person name="Zhang J."/>
            <person name="Zhang Y."/>
            <person name="Li R."/>
            <person name="Xu Z."/>
            <person name="Li S."/>
            <person name="Li X."/>
            <person name="Zheng H."/>
            <person name="Cong L."/>
            <person name="Lin L."/>
            <person name="Yin J."/>
            <person name="Geng J."/>
            <person name="Li G."/>
            <person name="Shi J."/>
            <person name="Liu J."/>
            <person name="Lv H."/>
            <person name="Li J."/>
            <person name="Wang J."/>
            <person name="Deng Y."/>
            <person name="Ran L."/>
            <person name="Shi X."/>
            <person name="Wang X."/>
            <person name="Wu Q."/>
            <person name="Li C."/>
            <person name="Ren X."/>
            <person name="Wang J."/>
            <person name="Wang X."/>
            <person name="Li D."/>
            <person name="Liu D."/>
            <person name="Zhang X."/>
            <person name="Ji Z."/>
            <person name="Zhao W."/>
            <person name="Sun Y."/>
            <person name="Zhang Z."/>
            <person name="Bao J."/>
            <person name="Han Y."/>
            <person name="Dong L."/>
            <person name="Ji J."/>
            <person name="Chen P."/>
            <person name="Wu S."/>
            <person name="Liu J."/>
            <person name="Xiao Y."/>
            <person name="Bu D."/>
            <person name="Tan J."/>
            <person name="Yang L."/>
            <person name="Ye C."/>
            <person name="Zhang J."/>
            <person name="Xu J."/>
            <person name="Zhou Y."/>
            <person name="Yu Y."/>
            <person name="Zhang B."/>
            <person name="Zhuang S."/>
            <person name="Wei H."/>
            <person name="Liu B."/>
            <person name="Lei M."/>
            <person name="Yu H."/>
            <person name="Li Y."/>
            <person name="Xu H."/>
            <person name="Wei S."/>
            <person name="He X."/>
            <person name="Fang L."/>
            <person name="Zhang Z."/>
            <person name="Zhang Y."/>
            <person name="Huang X."/>
            <person name="Su Z."/>
            <person name="Tong W."/>
            <person name="Li J."/>
            <person name="Tong Z."/>
            <person name="Li S."/>
            <person name="Ye J."/>
            <person name="Wang L."/>
            <person name="Fang L."/>
            <person name="Lei T."/>
            <person name="Chen C."/>
            <person name="Chen H."/>
            <person name="Xu Z."/>
            <person name="Li H."/>
            <person name="Huang H."/>
            <person name="Zhang F."/>
            <person name="Xu H."/>
            <person name="Li N."/>
            <person name="Zhao C."/>
            <person name="Li S."/>
            <person name="Dong L."/>
            <person name="Huang Y."/>
            <person name="Li L."/>
            <person name="Xi Y."/>
            <person name="Qi Q."/>
            <person name="Li W."/>
            <person name="Zhang B."/>
            <person name="Hu W."/>
            <person name="Zhang Y."/>
            <person name="Tian X."/>
            <person name="Jiao Y."/>
            <person name="Liang X."/>
            <person name="Jin J."/>
            <person name="Gao L."/>
            <person name="Zheng W."/>
            <person name="Hao B."/>
            <person name="Liu S."/>
            <person name="Wang W."/>
            <person name="Yuan L."/>
            <person name="Cao M."/>
            <person name="McDermott J."/>
            <person name="Samudrala R."/>
            <person name="Wang J."/>
            <person name="Wong G.K."/>
            <person name="Yang H."/>
        </authorList>
    </citation>
    <scope>NUCLEOTIDE SEQUENCE [LARGE SCALE GENOMIC DNA]</scope>
</reference>
<sequence length="160" mass="18291">MEVKKALRLEKGTQRKSDGEVTSYRKISDLQAFEIETANDSGIGPKTAYELASRQVGGSHNLSYNIRDHKNYLRSKRQREMAYGQEEKGSEVRVRSSKRTRNWLDKKRRTRTRQQGKGKKGKSSKEQNNGGDADHVGAMAQMVEDSVSRDQEKLGEYSFF</sequence>
<feature type="compositionally biased region" description="Basic and acidic residues" evidence="1">
    <location>
        <begin position="85"/>
        <end position="94"/>
    </location>
</feature>
<proteinExistence type="predicted"/>
<dbReference type="Proteomes" id="UP000007752">
    <property type="component" value="Chromosome 1"/>
</dbReference>
<reference evidence="2" key="2">
    <citation type="submission" date="2008-12" db="EMBL/GenBank/DDBJ databases">
        <title>Improved gene annotation of the rice (Oryza sativa) genomes.</title>
        <authorList>
            <person name="Wang J."/>
            <person name="Li R."/>
            <person name="Fan W."/>
            <person name="Huang Q."/>
            <person name="Zhang J."/>
            <person name="Zhou Y."/>
            <person name="Hu Y."/>
            <person name="Zi S."/>
            <person name="Li J."/>
            <person name="Ni P."/>
            <person name="Zheng H."/>
            <person name="Zhang Y."/>
            <person name="Zhao M."/>
            <person name="Hao Q."/>
            <person name="McDermott J."/>
            <person name="Samudrala R."/>
            <person name="Kristiansen K."/>
            <person name="Wong G.K.-S."/>
        </authorList>
    </citation>
    <scope>NUCLEOTIDE SEQUENCE</scope>
</reference>
<organism evidence="2">
    <name type="scientific">Oryza sativa subsp. japonica</name>
    <name type="common">Rice</name>
    <dbReference type="NCBI Taxonomy" id="39947"/>
    <lineage>
        <taxon>Eukaryota</taxon>
        <taxon>Viridiplantae</taxon>
        <taxon>Streptophyta</taxon>
        <taxon>Embryophyta</taxon>
        <taxon>Tracheophyta</taxon>
        <taxon>Spermatophyta</taxon>
        <taxon>Magnoliopsida</taxon>
        <taxon>Liliopsida</taxon>
        <taxon>Poales</taxon>
        <taxon>Poaceae</taxon>
        <taxon>BOP clade</taxon>
        <taxon>Oryzoideae</taxon>
        <taxon>Oryzeae</taxon>
        <taxon>Oryzinae</taxon>
        <taxon>Oryza</taxon>
        <taxon>Oryza sativa</taxon>
    </lineage>
</organism>
<feature type="compositionally biased region" description="Basic residues" evidence="1">
    <location>
        <begin position="95"/>
        <end position="122"/>
    </location>
</feature>
<gene>
    <name evidence="2" type="ORF">OsJ_02526</name>
</gene>